<dbReference type="Proteomes" id="UP000182725">
    <property type="component" value="Unassembled WGS sequence"/>
</dbReference>
<dbReference type="OrthoDB" id="4843507at2"/>
<evidence type="ECO:0000259" key="1">
    <source>
        <dbReference type="SMART" id="SM00909"/>
    </source>
</evidence>
<dbReference type="InterPro" id="IPR019606">
    <property type="entry name" value="GerMN"/>
</dbReference>
<dbReference type="AlphaFoldDB" id="A0A1H5JGA8"/>
<proteinExistence type="predicted"/>
<protein>
    <submittedName>
        <fullName evidence="2">Sporulation and spore germination</fullName>
    </submittedName>
</protein>
<sequence>MFAKNPAPARRLGASVDALSRQDRVLSRMRLVDKFAILGLSASLALIGCTSQGLNQQSTSMPTSNSSMAQGMVTNAPLETATASQTVPVYWLGSSNDDVFLYREFFPAQTSDDPIVAALRVMMGGDSLDPDYFSIWNNPTRLGASISAKNVITVDISADAFGGKVDQGIAERSISQLVYTATAAAAMAGLVDTTSSIQVSVLVDGHTGYNAFSHVVLDKPLTRDADFIAPVWIIDPANGSRFNSLPLKVAGQAISPTGNLAWSLAHVVGDTVGEQYLSGTVTIPQGPRELGEFSFNLVPPPGEYQLSVYIQDTGAPGGKIGLDTKLVTIAEPSAK</sequence>
<gene>
    <name evidence="2" type="ORF">SAMN04489740_1611</name>
</gene>
<evidence type="ECO:0000313" key="3">
    <source>
        <dbReference type="Proteomes" id="UP000182725"/>
    </source>
</evidence>
<dbReference type="SMART" id="SM00909">
    <property type="entry name" value="Germane"/>
    <property type="match status" value="1"/>
</dbReference>
<dbReference type="EMBL" id="FNTV01000001">
    <property type="protein sequence ID" value="SEE51585.1"/>
    <property type="molecule type" value="Genomic_DNA"/>
</dbReference>
<name>A0A1H5JGA8_9MICC</name>
<dbReference type="RefSeq" id="WP_083360658.1">
    <property type="nucleotide sequence ID" value="NZ_CP013745.1"/>
</dbReference>
<evidence type="ECO:0000313" key="2">
    <source>
        <dbReference type="EMBL" id="SEE51585.1"/>
    </source>
</evidence>
<accession>A0A1H5JGA8</accession>
<organism evidence="2 3">
    <name type="scientific">Arthrobacter alpinus</name>
    <dbReference type="NCBI Taxonomy" id="656366"/>
    <lineage>
        <taxon>Bacteria</taxon>
        <taxon>Bacillati</taxon>
        <taxon>Actinomycetota</taxon>
        <taxon>Actinomycetes</taxon>
        <taxon>Micrococcales</taxon>
        <taxon>Micrococcaceae</taxon>
        <taxon>Arthrobacter</taxon>
    </lineage>
</organism>
<feature type="domain" description="GerMN" evidence="1">
    <location>
        <begin position="115"/>
        <end position="212"/>
    </location>
</feature>
<reference evidence="2 3" key="1">
    <citation type="submission" date="2016-10" db="EMBL/GenBank/DDBJ databases">
        <authorList>
            <person name="de Groot N.N."/>
        </authorList>
    </citation>
    <scope>NUCLEOTIDE SEQUENCE [LARGE SCALE GENOMIC DNA]</scope>
    <source>
        <strain evidence="2 3">DSM 22274</strain>
    </source>
</reference>